<keyword evidence="5" id="KW-1185">Reference proteome</keyword>
<dbReference type="InterPro" id="IPR016181">
    <property type="entry name" value="Acyl_CoA_acyltransferase"/>
</dbReference>
<keyword evidence="2" id="KW-0012">Acyltransferase</keyword>
<proteinExistence type="predicted"/>
<dbReference type="SUPFAM" id="SSF55729">
    <property type="entry name" value="Acyl-CoA N-acyltransferases (Nat)"/>
    <property type="match status" value="1"/>
</dbReference>
<protein>
    <recommendedName>
        <fullName evidence="3">N-acetyltransferase domain-containing protein</fullName>
    </recommendedName>
</protein>
<reference evidence="4 5" key="1">
    <citation type="submission" date="2023-07" db="EMBL/GenBank/DDBJ databases">
        <title>Closed genoem sequence of Methanomicrococcus sp. Hf6.</title>
        <authorList>
            <person name="Poehlein A."/>
            <person name="Protasov E."/>
            <person name="Platt K."/>
            <person name="Reeh H."/>
            <person name="Daniel R."/>
            <person name="Brune A."/>
        </authorList>
    </citation>
    <scope>NUCLEOTIDE SEQUENCE [LARGE SCALE GENOMIC DNA]</scope>
    <source>
        <strain evidence="4 5">Hf6</strain>
    </source>
</reference>
<sequence>MTFKIQKLETDDEINQVADLAKEIWTEHYTPLIGAPQTEYMIVVFQSVERIRKDIAENNYSYFAVYDDDYSDKQVGYLALRPDEKGVFVSKVYVLKSYRQKGIATLMMDFTLDFAKKEVNSVETVFDSSKYDRPCLWLTVNKGNLGSIEFYKRYGFLIDKEALTDIGNDFYMNDYIMTLYFDL</sequence>
<dbReference type="InterPro" id="IPR000182">
    <property type="entry name" value="GNAT_dom"/>
</dbReference>
<dbReference type="GeneID" id="85196297"/>
<dbReference type="PROSITE" id="PS51186">
    <property type="entry name" value="GNAT"/>
    <property type="match status" value="1"/>
</dbReference>
<dbReference type="RefSeq" id="WP_316557533.1">
    <property type="nucleotide sequence ID" value="NZ_CP131059.1"/>
</dbReference>
<dbReference type="Gene3D" id="3.40.630.30">
    <property type="match status" value="1"/>
</dbReference>
<feature type="domain" description="N-acetyltransferase" evidence="3">
    <location>
        <begin position="3"/>
        <end position="182"/>
    </location>
</feature>
<evidence type="ECO:0000256" key="2">
    <source>
        <dbReference type="ARBA" id="ARBA00023315"/>
    </source>
</evidence>
<evidence type="ECO:0000313" key="4">
    <source>
        <dbReference type="EMBL" id="WNY24353.1"/>
    </source>
</evidence>
<dbReference type="Proteomes" id="UP001302978">
    <property type="component" value="Chromosome"/>
</dbReference>
<organism evidence="4 5">
    <name type="scientific">Methanimicrococcus hongohii</name>
    <dbReference type="NCBI Taxonomy" id="3028295"/>
    <lineage>
        <taxon>Archaea</taxon>
        <taxon>Methanobacteriati</taxon>
        <taxon>Methanobacteriota</taxon>
        <taxon>Stenosarchaea group</taxon>
        <taxon>Methanomicrobia</taxon>
        <taxon>Methanosarcinales</taxon>
        <taxon>Methanosarcinaceae</taxon>
        <taxon>Methanimicrococcus</taxon>
    </lineage>
</organism>
<dbReference type="AlphaFoldDB" id="A0AA97A2T3"/>
<dbReference type="KEGG" id="mehf:MmiHf6_16840"/>
<gene>
    <name evidence="4" type="ORF">MmiHf6_16840</name>
</gene>
<dbReference type="InterPro" id="IPR051556">
    <property type="entry name" value="N-term/lysine_N-AcTrnsfr"/>
</dbReference>
<evidence type="ECO:0000259" key="3">
    <source>
        <dbReference type="PROSITE" id="PS51186"/>
    </source>
</evidence>
<dbReference type="CDD" id="cd04301">
    <property type="entry name" value="NAT_SF"/>
    <property type="match status" value="1"/>
</dbReference>
<accession>A0AA97A2T3</accession>
<dbReference type="PANTHER" id="PTHR42919:SF8">
    <property type="entry name" value="N-ALPHA-ACETYLTRANSFERASE 50"/>
    <property type="match status" value="1"/>
</dbReference>
<dbReference type="GO" id="GO:0016747">
    <property type="term" value="F:acyltransferase activity, transferring groups other than amino-acyl groups"/>
    <property type="evidence" value="ECO:0007669"/>
    <property type="project" value="InterPro"/>
</dbReference>
<dbReference type="Pfam" id="PF13508">
    <property type="entry name" value="Acetyltransf_7"/>
    <property type="match status" value="1"/>
</dbReference>
<evidence type="ECO:0000313" key="5">
    <source>
        <dbReference type="Proteomes" id="UP001302978"/>
    </source>
</evidence>
<dbReference type="EMBL" id="CP131059">
    <property type="protein sequence ID" value="WNY24353.1"/>
    <property type="molecule type" value="Genomic_DNA"/>
</dbReference>
<dbReference type="PANTHER" id="PTHR42919">
    <property type="entry name" value="N-ALPHA-ACETYLTRANSFERASE"/>
    <property type="match status" value="1"/>
</dbReference>
<name>A0AA97A2T3_9EURY</name>
<evidence type="ECO:0000256" key="1">
    <source>
        <dbReference type="ARBA" id="ARBA00022679"/>
    </source>
</evidence>
<keyword evidence="1" id="KW-0808">Transferase</keyword>